<proteinExistence type="predicted"/>
<protein>
    <submittedName>
        <fullName evidence="1">Uncharacterized protein</fullName>
    </submittedName>
</protein>
<sequence length="73" mass="8027">MFFAAGLVGITLSFGSVTAREQGLSLAGENVRARLTQRVQLALPNGWVVTSVDPETTPPDWHTLVRQRWVSPH</sequence>
<dbReference type="Proteomes" id="UP000214646">
    <property type="component" value="Unassembled WGS sequence"/>
</dbReference>
<dbReference type="EMBL" id="NIDE01000005">
    <property type="protein sequence ID" value="OWK42330.1"/>
    <property type="molecule type" value="Genomic_DNA"/>
</dbReference>
<reference evidence="2" key="1">
    <citation type="submission" date="2017-06" db="EMBL/GenBank/DDBJ databases">
        <title>Genome analysis of Fimbriiglobus ruber SP5, the first member of the order Planctomycetales with confirmed chitinolytic capability.</title>
        <authorList>
            <person name="Ravin N.V."/>
            <person name="Rakitin A.L."/>
            <person name="Ivanova A.A."/>
            <person name="Beletsky A.V."/>
            <person name="Kulichevskaya I.S."/>
            <person name="Mardanov A.V."/>
            <person name="Dedysh S.N."/>
        </authorList>
    </citation>
    <scope>NUCLEOTIDE SEQUENCE [LARGE SCALE GENOMIC DNA]</scope>
    <source>
        <strain evidence="2">SP5</strain>
    </source>
</reference>
<name>A0A225DLE5_9BACT</name>
<keyword evidence="2" id="KW-1185">Reference proteome</keyword>
<dbReference type="RefSeq" id="WP_088255504.1">
    <property type="nucleotide sequence ID" value="NZ_NIDE01000005.1"/>
</dbReference>
<accession>A0A225DLE5</accession>
<gene>
    <name evidence="1" type="ORF">FRUB_04408</name>
</gene>
<comment type="caution">
    <text evidence="1">The sequence shown here is derived from an EMBL/GenBank/DDBJ whole genome shotgun (WGS) entry which is preliminary data.</text>
</comment>
<organism evidence="1 2">
    <name type="scientific">Fimbriiglobus ruber</name>
    <dbReference type="NCBI Taxonomy" id="1908690"/>
    <lineage>
        <taxon>Bacteria</taxon>
        <taxon>Pseudomonadati</taxon>
        <taxon>Planctomycetota</taxon>
        <taxon>Planctomycetia</taxon>
        <taxon>Gemmatales</taxon>
        <taxon>Gemmataceae</taxon>
        <taxon>Fimbriiglobus</taxon>
    </lineage>
</organism>
<evidence type="ECO:0000313" key="2">
    <source>
        <dbReference type="Proteomes" id="UP000214646"/>
    </source>
</evidence>
<dbReference type="AlphaFoldDB" id="A0A225DLE5"/>
<evidence type="ECO:0000313" key="1">
    <source>
        <dbReference type="EMBL" id="OWK42330.1"/>
    </source>
</evidence>